<protein>
    <submittedName>
        <fullName evidence="3">Uncharacterized protein</fullName>
    </submittedName>
</protein>
<keyword evidence="2" id="KW-1133">Transmembrane helix</keyword>
<name>A0A9N9ZYZ3_BEMTA</name>
<reference evidence="3" key="1">
    <citation type="submission" date="2021-12" db="EMBL/GenBank/DDBJ databases">
        <authorList>
            <person name="King R."/>
        </authorList>
    </citation>
    <scope>NUCLEOTIDE SEQUENCE</scope>
</reference>
<evidence type="ECO:0000256" key="2">
    <source>
        <dbReference type="SAM" id="Phobius"/>
    </source>
</evidence>
<accession>A0A9N9ZYZ3</accession>
<feature type="compositionally biased region" description="Polar residues" evidence="1">
    <location>
        <begin position="61"/>
        <end position="72"/>
    </location>
</feature>
<evidence type="ECO:0000256" key="1">
    <source>
        <dbReference type="SAM" id="MobiDB-lite"/>
    </source>
</evidence>
<sequence length="400" mass="45014">MHLQEPLLPHMLNLHVIATIVCISLSIPAIDATFYIETKHFQGTSVTWNIWECLVPANPSPITSEGPSSPSQGRKDWSPPAWRRTSGGFGCKKVHQDEQKHRIYSTTNFFFVMAPKLRGGRSITLIDGILRGPFYLGVPLLEQEPDWPPLIEGQREEMISHMLQRCRNMMPTPMSTQLLGDVPMDAMASLMSITDFYQFAEPEFAATFAEIMNNVVVLYREQVWKNRNEKRNEEKMMRRAEASIAVKNAVSMLLEKTIDPCFTASLRTSPQMTTANPGDLCNTHCKFLAVGFSVLPNSKSSDCSASIKGGVCSEKVCKCTGRFLRHHVNMILCSNTLRKGMYDNSRHGENLPTAIIKRVGSSFQSRSRRRLSRRSSSGRSQSSTPSRSSFSWSSLSKCWH</sequence>
<evidence type="ECO:0000313" key="4">
    <source>
        <dbReference type="Proteomes" id="UP001152759"/>
    </source>
</evidence>
<proteinExistence type="predicted"/>
<feature type="region of interest" description="Disordered" evidence="1">
    <location>
        <begin position="61"/>
        <end position="80"/>
    </location>
</feature>
<dbReference type="AlphaFoldDB" id="A0A9N9ZYZ3"/>
<organism evidence="3 4">
    <name type="scientific">Bemisia tabaci</name>
    <name type="common">Sweetpotato whitefly</name>
    <name type="synonym">Aleurodes tabaci</name>
    <dbReference type="NCBI Taxonomy" id="7038"/>
    <lineage>
        <taxon>Eukaryota</taxon>
        <taxon>Metazoa</taxon>
        <taxon>Ecdysozoa</taxon>
        <taxon>Arthropoda</taxon>
        <taxon>Hexapoda</taxon>
        <taxon>Insecta</taxon>
        <taxon>Pterygota</taxon>
        <taxon>Neoptera</taxon>
        <taxon>Paraneoptera</taxon>
        <taxon>Hemiptera</taxon>
        <taxon>Sternorrhyncha</taxon>
        <taxon>Aleyrodoidea</taxon>
        <taxon>Aleyrodidae</taxon>
        <taxon>Aleyrodinae</taxon>
        <taxon>Bemisia</taxon>
    </lineage>
</organism>
<dbReference type="Proteomes" id="UP001152759">
    <property type="component" value="Chromosome 1"/>
</dbReference>
<gene>
    <name evidence="3" type="ORF">BEMITA_LOCUS366</name>
</gene>
<keyword evidence="2" id="KW-0812">Transmembrane</keyword>
<dbReference type="EMBL" id="OU963862">
    <property type="protein sequence ID" value="CAH0380633.1"/>
    <property type="molecule type" value="Genomic_DNA"/>
</dbReference>
<evidence type="ECO:0000313" key="3">
    <source>
        <dbReference type="EMBL" id="CAH0380633.1"/>
    </source>
</evidence>
<feature type="region of interest" description="Disordered" evidence="1">
    <location>
        <begin position="360"/>
        <end position="400"/>
    </location>
</feature>
<keyword evidence="2" id="KW-0472">Membrane</keyword>
<keyword evidence="4" id="KW-1185">Reference proteome</keyword>
<feature type="transmembrane region" description="Helical" evidence="2">
    <location>
        <begin position="12"/>
        <end position="36"/>
    </location>
</feature>
<feature type="compositionally biased region" description="Low complexity" evidence="1">
    <location>
        <begin position="374"/>
        <end position="400"/>
    </location>
</feature>